<reference evidence="2 3" key="1">
    <citation type="submission" date="2017-10" db="EMBL/GenBank/DDBJ databases">
        <title>Novel microbial diversity and functional potential in the marine mammal oral microbiome.</title>
        <authorList>
            <person name="Dudek N.K."/>
            <person name="Sun C.L."/>
            <person name="Burstein D."/>
            <person name="Kantor R.S."/>
            <person name="Aliaga Goltsman D.S."/>
            <person name="Bik E.M."/>
            <person name="Thomas B.C."/>
            <person name="Banfield J.F."/>
            <person name="Relman D.A."/>
        </authorList>
    </citation>
    <scope>NUCLEOTIDE SEQUENCE [LARGE SCALE GENOMIC DNA]</scope>
    <source>
        <strain evidence="2">DOLJORAL78_50_517</strain>
    </source>
</reference>
<dbReference type="AlphaFoldDB" id="A0A2G6PDR8"/>
<dbReference type="InterPro" id="IPR036291">
    <property type="entry name" value="NAD(P)-bd_dom_sf"/>
</dbReference>
<evidence type="ECO:0000313" key="3">
    <source>
        <dbReference type="Proteomes" id="UP000229278"/>
    </source>
</evidence>
<dbReference type="CDD" id="cd05271">
    <property type="entry name" value="NDUFA9_like_SDR_a"/>
    <property type="match status" value="1"/>
</dbReference>
<dbReference type="GO" id="GO:0044877">
    <property type="term" value="F:protein-containing complex binding"/>
    <property type="evidence" value="ECO:0007669"/>
    <property type="project" value="TreeGrafter"/>
</dbReference>
<accession>A0A2G6PDR8</accession>
<dbReference type="PANTHER" id="PTHR12126:SF11">
    <property type="entry name" value="NADH DEHYDROGENASE [UBIQUINONE] 1 ALPHA SUBCOMPLEX SUBUNIT 9, MITOCHONDRIAL"/>
    <property type="match status" value="1"/>
</dbReference>
<organism evidence="2 3">
    <name type="scientific">Candidatus Contendibacter odensensis</name>
    <dbReference type="NCBI Taxonomy" id="1400860"/>
    <lineage>
        <taxon>Bacteria</taxon>
        <taxon>Pseudomonadati</taxon>
        <taxon>Pseudomonadota</taxon>
        <taxon>Gammaproteobacteria</taxon>
        <taxon>Candidatus Competibacteraceae</taxon>
        <taxon>Candidatus Contendibacter</taxon>
    </lineage>
</organism>
<dbReference type="Proteomes" id="UP000229278">
    <property type="component" value="Unassembled WGS sequence"/>
</dbReference>
<evidence type="ECO:0000313" key="2">
    <source>
        <dbReference type="EMBL" id="PIE82688.1"/>
    </source>
</evidence>
<dbReference type="PANTHER" id="PTHR12126">
    <property type="entry name" value="NADH-UBIQUINONE OXIDOREDUCTASE 39 KDA SUBUNIT-RELATED"/>
    <property type="match status" value="1"/>
</dbReference>
<dbReference type="EMBL" id="PDTV01000014">
    <property type="protein sequence ID" value="PIE82688.1"/>
    <property type="molecule type" value="Genomic_DNA"/>
</dbReference>
<evidence type="ECO:0000259" key="1">
    <source>
        <dbReference type="Pfam" id="PF01370"/>
    </source>
</evidence>
<proteinExistence type="predicted"/>
<comment type="caution">
    <text evidence="2">The sequence shown here is derived from an EMBL/GenBank/DDBJ whole genome shotgun (WGS) entry which is preliminary data.</text>
</comment>
<name>A0A2G6PDR8_9GAMM</name>
<dbReference type="Gene3D" id="3.40.50.720">
    <property type="entry name" value="NAD(P)-binding Rossmann-like Domain"/>
    <property type="match status" value="1"/>
</dbReference>
<gene>
    <name evidence="2" type="ORF">CSA09_05640</name>
</gene>
<feature type="domain" description="NAD-dependent epimerase/dehydratase" evidence="1">
    <location>
        <begin position="6"/>
        <end position="205"/>
    </location>
</feature>
<dbReference type="InterPro" id="IPR051207">
    <property type="entry name" value="ComplexI_NDUFA9_subunit"/>
</dbReference>
<dbReference type="SUPFAM" id="SSF51735">
    <property type="entry name" value="NAD(P)-binding Rossmann-fold domains"/>
    <property type="match status" value="1"/>
</dbReference>
<dbReference type="InterPro" id="IPR001509">
    <property type="entry name" value="Epimerase_deHydtase"/>
</dbReference>
<dbReference type="Pfam" id="PF01370">
    <property type="entry name" value="Epimerase"/>
    <property type="match status" value="1"/>
</dbReference>
<protein>
    <submittedName>
        <fullName evidence="2">Epimerase</fullName>
    </submittedName>
</protein>
<sequence>MKIQKICVLGGTGFVGRHLVTRLAKQGYAVNVPTRHPQRHRSLAVLQNVAIIDADIHNPDVLAAQFADCDGVINLVGILHEYAKQDFRTVHVDLPAKVVKACQTAGVRRLLHMSALHADAEKGPSQYLFTKGEGEKIVTSVQNLDVTCFKPSIIFGTDDNFYNQFAGLLKLSPIVPLASPNTHFAPVFIDDVVQAFMVALQDDATIGASYELCGPRIYTFKELVEGIARMLGLKRIVWGLPNALAQIQAKIFGLLPVKLLTTDNLLSLKVDSVCGCDGLKALGIVPHSVESIMPRHFAGQAPRRRYDEFRKVAGR</sequence>